<evidence type="ECO:0000256" key="5">
    <source>
        <dbReference type="ARBA" id="ARBA00023136"/>
    </source>
</evidence>
<evidence type="ECO:0000256" key="2">
    <source>
        <dbReference type="ARBA" id="ARBA00022448"/>
    </source>
</evidence>
<dbReference type="RefSeq" id="WP_078671746.1">
    <property type="nucleotide sequence ID" value="NZ_FUWZ01000004.1"/>
</dbReference>
<gene>
    <name evidence="9" type="ORF">SAMN04488128_104395</name>
</gene>
<proteinExistence type="inferred from homology"/>
<dbReference type="Pfam" id="PF13715">
    <property type="entry name" value="CarbopepD_reg_2"/>
    <property type="match status" value="1"/>
</dbReference>
<dbReference type="NCBIfam" id="TIGR04056">
    <property type="entry name" value="OMP_RagA_SusC"/>
    <property type="match status" value="1"/>
</dbReference>
<keyword evidence="3 7" id="KW-1134">Transmembrane beta strand</keyword>
<keyword evidence="6 7" id="KW-0998">Cell outer membrane</keyword>
<dbReference type="EMBL" id="FUWZ01000004">
    <property type="protein sequence ID" value="SKA38154.1"/>
    <property type="molecule type" value="Genomic_DNA"/>
</dbReference>
<dbReference type="InterPro" id="IPR008969">
    <property type="entry name" value="CarboxyPept-like_regulatory"/>
</dbReference>
<evidence type="ECO:0000259" key="8">
    <source>
        <dbReference type="Pfam" id="PF07715"/>
    </source>
</evidence>
<dbReference type="PROSITE" id="PS52016">
    <property type="entry name" value="TONB_DEPENDENT_REC_3"/>
    <property type="match status" value="1"/>
</dbReference>
<sequence length="1167" mass="131386">MHVFSCRLSLGTTIRHAIALTVTTLLMTAATLRAQEKKNVAMEKVPVEKAFKQLEGIFHVRFFYSGSAMDKQQTISIPADTRTLDDVLQYLADRYRYAFRQQDNMISVSLRPAATKENTIQGRIGLYEEDNIVYNAGVTIREDNTTNAAITDGKGYFALKLSRPNSRIHVTCVGYEHTELEVNANTMVNLTLQQSLKSIPEVVISTGYQRLARKNTTGAYGSISSREVERRSSQSITAVLEGSVPGLTLATGYAGTSKNRYQSGINLQIRGGSSIGTDRAAPLIILDGFPVNQLPDNLNDVDKIDVLKDAAAAAVWGARAANGVVVITTKRGKEGKMRINYASNLYFTQRPDFSRLDRATGRDLLDFDKESYDKGFVDPLFFEGSPGGYSPSYDILFRLKKGEISQQEFDRKQDSLGALSNSSQVRDLLMQTGLRQNHYLSLAGGSGKYRFMISGSYDHNQSTYIADKSQLLQINMRNDLEISSRLRFSLDMNGTFQDYRTGPALNSGILLTPPYQLLLDGDGKYLYDYSTFNKAENDRLLASGYSDNGRNLLEEARLADNRQKNFGLRTKVGGEWKILKGLTLNADFLYDKMKQSGRNLIVAQSYDSRNFVNQYVTLDANNQAVFNIPKGGILKTMENTAANWALRSQLNYTNVFRSVHFVNFAAGIEVKKYVTDGATAAKFGYDDALMIFQPIDQKTLLKGGQTGWSGRPIPRFDQSLYDRFSFSDTREQSYYGMATYTYDDRYTITASYRVDKSNLFGVDPKYRNNPLWSVGGAWDIAREKFFHADKISLLKLRATVGLTGNYDPTTTPLLVARKMYQAVLGDYNARVTSYNPKLRWERTRTMNMGVDLGLFDNRLQLSADIYRKYGYDLYGNTILDPTVGMATMKINAAKMRNNGVELAVQGTVLDTRGFRWTSRLNAAYNHNIITENRIQDGNPEINRPSGTTQYVEGYAREALWSYRWAGLDNKGNPTVYGDKEEKVKVPVLSSLVYSGTYRAPYSGGFTNIFYYKNFFASVMTVFNFGNVLRREMPSMNALDFSNAMNYQIRNRWRKPGDEASTDIAGMTQSFEPDDFYDGRERAMQFSTNSVIPGDYIRLREIQLGYNFPAKMLKGSFLKGLHIIGQMNNVALWKKNKYGIDPEAIDPVSGSYYLPEPRVTTLTVRVEL</sequence>
<dbReference type="SUPFAM" id="SSF49464">
    <property type="entry name" value="Carboxypeptidase regulatory domain-like"/>
    <property type="match status" value="1"/>
</dbReference>
<comment type="similarity">
    <text evidence="7">Belongs to the TonB-dependent receptor family.</text>
</comment>
<keyword evidence="4 7" id="KW-0812">Transmembrane</keyword>
<keyword evidence="2 7" id="KW-0813">Transport</keyword>
<organism evidence="9 10">
    <name type="scientific">Chitinophaga eiseniae</name>
    <dbReference type="NCBI Taxonomy" id="634771"/>
    <lineage>
        <taxon>Bacteria</taxon>
        <taxon>Pseudomonadati</taxon>
        <taxon>Bacteroidota</taxon>
        <taxon>Chitinophagia</taxon>
        <taxon>Chitinophagales</taxon>
        <taxon>Chitinophagaceae</taxon>
        <taxon>Chitinophaga</taxon>
    </lineage>
</organism>
<protein>
    <submittedName>
        <fullName evidence="9">TonB-linked outer membrane protein, SusC/RagA family</fullName>
    </submittedName>
</protein>
<evidence type="ECO:0000256" key="1">
    <source>
        <dbReference type="ARBA" id="ARBA00004571"/>
    </source>
</evidence>
<dbReference type="AlphaFoldDB" id="A0A1T4TCD4"/>
<reference evidence="10" key="1">
    <citation type="submission" date="2017-02" db="EMBL/GenBank/DDBJ databases">
        <authorList>
            <person name="Varghese N."/>
            <person name="Submissions S."/>
        </authorList>
    </citation>
    <scope>NUCLEOTIDE SEQUENCE [LARGE SCALE GENOMIC DNA]</scope>
    <source>
        <strain evidence="10">DSM 22224</strain>
    </source>
</reference>
<dbReference type="Pfam" id="PF07715">
    <property type="entry name" value="Plug"/>
    <property type="match status" value="1"/>
</dbReference>
<dbReference type="SUPFAM" id="SSF56935">
    <property type="entry name" value="Porins"/>
    <property type="match status" value="1"/>
</dbReference>
<evidence type="ECO:0000256" key="3">
    <source>
        <dbReference type="ARBA" id="ARBA00022452"/>
    </source>
</evidence>
<name>A0A1T4TCD4_9BACT</name>
<comment type="subcellular location">
    <subcellularLocation>
        <location evidence="1 7">Cell outer membrane</location>
        <topology evidence="1 7">Multi-pass membrane protein</topology>
    </subcellularLocation>
</comment>
<accession>A0A1T4TCD4</accession>
<dbReference type="InterPro" id="IPR012910">
    <property type="entry name" value="Plug_dom"/>
</dbReference>
<dbReference type="InterPro" id="IPR037066">
    <property type="entry name" value="Plug_dom_sf"/>
</dbReference>
<dbReference type="InterPro" id="IPR023997">
    <property type="entry name" value="TonB-dep_OMP_SusC/RagA_CS"/>
</dbReference>
<keyword evidence="10" id="KW-1185">Reference proteome</keyword>
<evidence type="ECO:0000256" key="7">
    <source>
        <dbReference type="PROSITE-ProRule" id="PRU01360"/>
    </source>
</evidence>
<evidence type="ECO:0000313" key="9">
    <source>
        <dbReference type="EMBL" id="SKA38154.1"/>
    </source>
</evidence>
<evidence type="ECO:0000313" key="10">
    <source>
        <dbReference type="Proteomes" id="UP000190367"/>
    </source>
</evidence>
<dbReference type="InterPro" id="IPR039426">
    <property type="entry name" value="TonB-dep_rcpt-like"/>
</dbReference>
<evidence type="ECO:0000256" key="6">
    <source>
        <dbReference type="ARBA" id="ARBA00023237"/>
    </source>
</evidence>
<evidence type="ECO:0000256" key="4">
    <source>
        <dbReference type="ARBA" id="ARBA00022692"/>
    </source>
</evidence>
<keyword evidence="5 7" id="KW-0472">Membrane</keyword>
<dbReference type="Gene3D" id="2.170.130.10">
    <property type="entry name" value="TonB-dependent receptor, plug domain"/>
    <property type="match status" value="1"/>
</dbReference>
<dbReference type="Gene3D" id="2.40.170.20">
    <property type="entry name" value="TonB-dependent receptor, beta-barrel domain"/>
    <property type="match status" value="1"/>
</dbReference>
<dbReference type="STRING" id="634771.SAMN04488128_104395"/>
<dbReference type="GO" id="GO:0009279">
    <property type="term" value="C:cell outer membrane"/>
    <property type="evidence" value="ECO:0007669"/>
    <property type="project" value="UniProtKB-SubCell"/>
</dbReference>
<feature type="domain" description="TonB-dependent receptor plug" evidence="8">
    <location>
        <begin position="214"/>
        <end position="324"/>
    </location>
</feature>
<dbReference type="OrthoDB" id="9768177at2"/>
<dbReference type="InterPro" id="IPR023996">
    <property type="entry name" value="TonB-dep_OMP_SusC/RagA"/>
</dbReference>
<dbReference type="InterPro" id="IPR036942">
    <property type="entry name" value="Beta-barrel_TonB_sf"/>
</dbReference>
<dbReference type="Proteomes" id="UP000190367">
    <property type="component" value="Unassembled WGS sequence"/>
</dbReference>
<dbReference type="NCBIfam" id="TIGR04057">
    <property type="entry name" value="SusC_RagA_signa"/>
    <property type="match status" value="1"/>
</dbReference>